<accession>A0A7J4ZSX7</accession>
<reference evidence="1 2" key="1">
    <citation type="submission" date="2019-09" db="EMBL/GenBank/DDBJ databases">
        <title>Geobacter sp. Red96, a novel strain isolated from paddy soil.</title>
        <authorList>
            <person name="Xu Z."/>
            <person name="Masuda Y."/>
            <person name="Itoh H."/>
            <person name="Senoo K."/>
        </authorList>
    </citation>
    <scope>NUCLEOTIDE SEQUENCE [LARGE SCALE GENOMIC DNA]</scope>
    <source>
        <strain evidence="1 2">Red96</strain>
    </source>
</reference>
<keyword evidence="2" id="KW-1185">Reference proteome</keyword>
<evidence type="ECO:0000313" key="2">
    <source>
        <dbReference type="Proteomes" id="UP000420562"/>
    </source>
</evidence>
<dbReference type="InterPro" id="IPR016024">
    <property type="entry name" value="ARM-type_fold"/>
</dbReference>
<name>A0A7J4ZSX7_9BACT</name>
<proteinExistence type="predicted"/>
<organism evidence="1 2">
    <name type="scientific">Oryzomonas japonica</name>
    <dbReference type="NCBI Taxonomy" id="2603858"/>
    <lineage>
        <taxon>Bacteria</taxon>
        <taxon>Pseudomonadati</taxon>
        <taxon>Thermodesulfobacteriota</taxon>
        <taxon>Desulfuromonadia</taxon>
        <taxon>Geobacterales</taxon>
        <taxon>Geobacteraceae</taxon>
        <taxon>Oryzomonas</taxon>
    </lineage>
</organism>
<dbReference type="EMBL" id="VZQZ01000003">
    <property type="protein sequence ID" value="KAB0666173.1"/>
    <property type="molecule type" value="Genomic_DNA"/>
</dbReference>
<dbReference type="AlphaFoldDB" id="A0A7J4ZSX7"/>
<gene>
    <name evidence="1" type="ORF">F6V25_06790</name>
</gene>
<evidence type="ECO:0000313" key="1">
    <source>
        <dbReference type="EMBL" id="KAB0666173.1"/>
    </source>
</evidence>
<dbReference type="RefSeq" id="WP_151127853.1">
    <property type="nucleotide sequence ID" value="NZ_VZQZ01000003.1"/>
</dbReference>
<protein>
    <submittedName>
        <fullName evidence="1">Uncharacterized protein</fullName>
    </submittedName>
</protein>
<sequence length="522" mass="59199">MAFDAEVSVKDIVNFYIKINDASKAKKDIAKLSAKDKATAFEIISASNGNHDFKIEIAKYFVYDLDARVRRKAEILLEDLLPGWVSDPAESILKLLKTVDTKGGAHRNAAIRFLFGIIDSSSLRDTFMTLLNSRNRTHMAEIIAILEAYIDSSQDEREQVKIFDACLDIVLSDDADYNIKHHASNLLSVFFKKVQSTNLGAALRQKYIEKQIEKAEGVYRYLCSGASGLNITFLEDLLRPLNDGGKTFQLKMLNYFKFVLEKARNPEEADTVMDIYPDYWNNDEVPKEEKLKGICRRIIAAVEELWDVSDEPEVRGLIIKIIYGEYADKHDLLEQIRAKLDTETLSEAAREKIALMLHCFLLPGENDALKLLAANILIFKLQDTRNRTAALDYLTSYAENKNLNYAEKGSIATVMESLLNEKRLVEDLRNMARYILFLTGPERFDTAEEQKAVLGHIRRLAEGGEGFSSQIAVQRVLESLEVFSKSETATEKLKMAAHYLEFKIRKPDENPTWDKIGASPQG</sequence>
<dbReference type="Proteomes" id="UP000420562">
    <property type="component" value="Unassembled WGS sequence"/>
</dbReference>
<dbReference type="SUPFAM" id="SSF48371">
    <property type="entry name" value="ARM repeat"/>
    <property type="match status" value="1"/>
</dbReference>
<comment type="caution">
    <text evidence="1">The sequence shown here is derived from an EMBL/GenBank/DDBJ whole genome shotgun (WGS) entry which is preliminary data.</text>
</comment>